<reference evidence="6" key="2">
    <citation type="submission" date="2025-09" db="UniProtKB">
        <authorList>
            <consortium name="Ensembl"/>
        </authorList>
    </citation>
    <scope>IDENTIFICATION</scope>
</reference>
<evidence type="ECO:0000256" key="1">
    <source>
        <dbReference type="ARBA" id="ARBA00022737"/>
    </source>
</evidence>
<dbReference type="FunFam" id="2.30.29.30:FF:000269">
    <property type="entry name" value="Synaptosomal-associated protein 47"/>
    <property type="match status" value="1"/>
</dbReference>
<evidence type="ECO:0000256" key="5">
    <source>
        <dbReference type="ARBA" id="ARBA00032027"/>
    </source>
</evidence>
<evidence type="ECO:0000313" key="6">
    <source>
        <dbReference type="Ensembl" id="ENSEBUP00000005064.1"/>
    </source>
</evidence>
<name>A0A8C4NB98_EPTBU</name>
<accession>A0A8C4NB98</accession>
<dbReference type="OMA" id="HAFRRNE"/>
<sequence>MVKAKPCTPSDEMRLTSWKYKVAYYLPSSRRWVRGRLVLMPGSLCFSADDAVTPLLSLHLRDISGMKRETTGLIFSAMILSGPGSATHWFSSIRPSRDTVYNVLEHFWRAELLGGSGRLSGRKPTSTRGKELLGLAERSQQRLVESTRALHRQGKQLDGIGKNLENIEGDMEVAGTLLGQLEEPWWSLNWLKPGRSREEGMQFEDELDSCTKTVPTSGQTSIVQVPATYCFGRTGEMLPGFLAVLSSGLEVRDGEGKTVHAFRRNEVDELEIQGPYELTVKHRQLGRPDVVFRVLSATMPDVAAVLRMQYRNRFSGWDEEEDVHAEDSNREP</sequence>
<keyword evidence="2" id="KW-0175">Coiled coil</keyword>
<dbReference type="InterPro" id="IPR011993">
    <property type="entry name" value="PH-like_dom_sf"/>
</dbReference>
<comment type="similarity">
    <text evidence="3">Belongs to the SVAP1 family.</text>
</comment>
<dbReference type="Gene3D" id="1.20.5.110">
    <property type="match status" value="1"/>
</dbReference>
<dbReference type="Ensembl" id="ENSEBUT00000005500.1">
    <property type="protein sequence ID" value="ENSEBUP00000005064.1"/>
    <property type="gene ID" value="ENSEBUG00000003486.1"/>
</dbReference>
<proteinExistence type="inferred from homology"/>
<dbReference type="Gene3D" id="2.30.29.30">
    <property type="entry name" value="Pleckstrin-homology domain (PH domain)/Phosphotyrosine-binding domain (PTB)"/>
    <property type="match status" value="1"/>
</dbReference>
<protein>
    <recommendedName>
        <fullName evidence="4">Synaptosomal-associated protein 47</fullName>
    </recommendedName>
    <alternativeName>
        <fullName evidence="5">Synaptosomal-associated 47 kDa protein</fullName>
    </alternativeName>
</protein>
<dbReference type="GeneTree" id="ENSGT00950000182843"/>
<keyword evidence="1" id="KW-0677">Repeat</keyword>
<evidence type="ECO:0000256" key="2">
    <source>
        <dbReference type="ARBA" id="ARBA00023054"/>
    </source>
</evidence>
<evidence type="ECO:0000313" key="7">
    <source>
        <dbReference type="Proteomes" id="UP000694388"/>
    </source>
</evidence>
<dbReference type="AlphaFoldDB" id="A0A8C4NB98"/>
<evidence type="ECO:0000256" key="4">
    <source>
        <dbReference type="ARBA" id="ARBA00024443"/>
    </source>
</evidence>
<reference evidence="6" key="1">
    <citation type="submission" date="2025-08" db="UniProtKB">
        <authorList>
            <consortium name="Ensembl"/>
        </authorList>
    </citation>
    <scope>IDENTIFICATION</scope>
</reference>
<organism evidence="6 7">
    <name type="scientific">Eptatretus burgeri</name>
    <name type="common">Inshore hagfish</name>
    <dbReference type="NCBI Taxonomy" id="7764"/>
    <lineage>
        <taxon>Eukaryota</taxon>
        <taxon>Metazoa</taxon>
        <taxon>Chordata</taxon>
        <taxon>Craniata</taxon>
        <taxon>Vertebrata</taxon>
        <taxon>Cyclostomata</taxon>
        <taxon>Myxini</taxon>
        <taxon>Myxiniformes</taxon>
        <taxon>Myxinidae</taxon>
        <taxon>Eptatretinae</taxon>
        <taxon>Eptatretus</taxon>
    </lineage>
</organism>
<dbReference type="Proteomes" id="UP000694388">
    <property type="component" value="Unplaced"/>
</dbReference>
<dbReference type="SUPFAM" id="SSF58038">
    <property type="entry name" value="SNARE fusion complex"/>
    <property type="match status" value="1"/>
</dbReference>
<keyword evidence="7" id="KW-1185">Reference proteome</keyword>
<evidence type="ECO:0000256" key="3">
    <source>
        <dbReference type="ARBA" id="ARBA00024354"/>
    </source>
</evidence>